<organism evidence="2 3">
    <name type="scientific">Spinacia oleracea</name>
    <name type="common">Spinach</name>
    <dbReference type="NCBI Taxonomy" id="3562"/>
    <lineage>
        <taxon>Eukaryota</taxon>
        <taxon>Viridiplantae</taxon>
        <taxon>Streptophyta</taxon>
        <taxon>Embryophyta</taxon>
        <taxon>Tracheophyta</taxon>
        <taxon>Spermatophyta</taxon>
        <taxon>Magnoliopsida</taxon>
        <taxon>eudicotyledons</taxon>
        <taxon>Gunneridae</taxon>
        <taxon>Pentapetalae</taxon>
        <taxon>Caryophyllales</taxon>
        <taxon>Chenopodiaceae</taxon>
        <taxon>Chenopodioideae</taxon>
        <taxon>Anserineae</taxon>
        <taxon>Spinacia</taxon>
    </lineage>
</organism>
<name>A0ABM3RQR5_SPIOL</name>
<sequence>MKCTYDVLNSVWVLPDGTQAGVGAVSNQESDPHHSGGEPDNAQVQGEDPDEFLRHVHLDVDGSKGFEDGDDVSGSGEDDDNATGAGRDDGAAEDDDDAMEPGDIDVAAADDDDATRTGTDDDDDA</sequence>
<evidence type="ECO:0000313" key="3">
    <source>
        <dbReference type="RefSeq" id="XP_056697960.1"/>
    </source>
</evidence>
<feature type="compositionally biased region" description="Acidic residues" evidence="1">
    <location>
        <begin position="91"/>
        <end position="113"/>
    </location>
</feature>
<feature type="compositionally biased region" description="Basic and acidic residues" evidence="1">
    <location>
        <begin position="51"/>
        <end position="67"/>
    </location>
</feature>
<proteinExistence type="predicted"/>
<feature type="region of interest" description="Disordered" evidence="1">
    <location>
        <begin position="20"/>
        <end position="125"/>
    </location>
</feature>
<reference evidence="3" key="2">
    <citation type="submission" date="2025-08" db="UniProtKB">
        <authorList>
            <consortium name="RefSeq"/>
        </authorList>
    </citation>
    <scope>IDENTIFICATION</scope>
    <source>
        <tissue evidence="3">Leaf</tissue>
    </source>
</reference>
<accession>A0ABM3RQR5</accession>
<dbReference type="RefSeq" id="XP_056697960.1">
    <property type="nucleotide sequence ID" value="XM_056841982.1"/>
</dbReference>
<evidence type="ECO:0000256" key="1">
    <source>
        <dbReference type="SAM" id="MobiDB-lite"/>
    </source>
</evidence>
<dbReference type="Proteomes" id="UP000813463">
    <property type="component" value="Chromosome 4"/>
</dbReference>
<evidence type="ECO:0000313" key="2">
    <source>
        <dbReference type="Proteomes" id="UP000813463"/>
    </source>
</evidence>
<gene>
    <name evidence="3" type="primary">LOC130471712</name>
</gene>
<protein>
    <submittedName>
        <fullName evidence="3">Uncharacterized protein</fullName>
    </submittedName>
</protein>
<reference evidence="2" key="1">
    <citation type="journal article" date="2021" name="Nat. Commun.">
        <title>Genomic analyses provide insights into spinach domestication and the genetic basis of agronomic traits.</title>
        <authorList>
            <person name="Cai X."/>
            <person name="Sun X."/>
            <person name="Xu C."/>
            <person name="Sun H."/>
            <person name="Wang X."/>
            <person name="Ge C."/>
            <person name="Zhang Z."/>
            <person name="Wang Q."/>
            <person name="Fei Z."/>
            <person name="Jiao C."/>
            <person name="Wang Q."/>
        </authorList>
    </citation>
    <scope>NUCLEOTIDE SEQUENCE [LARGE SCALE GENOMIC DNA]</scope>
    <source>
        <strain evidence="2">cv. Varoflay</strain>
    </source>
</reference>
<dbReference type="GeneID" id="130471712"/>
<keyword evidence="2" id="KW-1185">Reference proteome</keyword>
<feature type="compositionally biased region" description="Acidic residues" evidence="1">
    <location>
        <begin position="68"/>
        <end position="81"/>
    </location>
</feature>